<dbReference type="EMBL" id="FNBK01000008">
    <property type="protein sequence ID" value="SDF70312.1"/>
    <property type="molecule type" value="Genomic_DNA"/>
</dbReference>
<protein>
    <submittedName>
        <fullName evidence="1">Enoyl-CoA hydratase</fullName>
    </submittedName>
</protein>
<organism evidence="1 2">
    <name type="scientific">Halorientalis regularis</name>
    <dbReference type="NCBI Taxonomy" id="660518"/>
    <lineage>
        <taxon>Archaea</taxon>
        <taxon>Methanobacteriati</taxon>
        <taxon>Methanobacteriota</taxon>
        <taxon>Stenosarchaea group</taxon>
        <taxon>Halobacteria</taxon>
        <taxon>Halobacteriales</taxon>
        <taxon>Haloarculaceae</taxon>
        <taxon>Halorientalis</taxon>
    </lineage>
</organism>
<gene>
    <name evidence="1" type="ORF">SAMN05216218_108221</name>
</gene>
<dbReference type="Gene3D" id="3.90.226.10">
    <property type="entry name" value="2-enoyl-CoA Hydratase, Chain A, domain 1"/>
    <property type="match status" value="1"/>
</dbReference>
<keyword evidence="2" id="KW-1185">Reference proteome</keyword>
<dbReference type="STRING" id="660518.SAMN05216218_108221"/>
<dbReference type="GO" id="GO:0003824">
    <property type="term" value="F:catalytic activity"/>
    <property type="evidence" value="ECO:0007669"/>
    <property type="project" value="UniProtKB-ARBA"/>
</dbReference>
<proteinExistence type="predicted"/>
<dbReference type="OrthoDB" id="27846at2157"/>
<dbReference type="Proteomes" id="UP000199076">
    <property type="component" value="Unassembled WGS sequence"/>
</dbReference>
<name>A0A1G7N8M2_9EURY</name>
<dbReference type="RefSeq" id="WP_092692558.1">
    <property type="nucleotide sequence ID" value="NZ_FNBK01000008.1"/>
</dbReference>
<dbReference type="SUPFAM" id="SSF52096">
    <property type="entry name" value="ClpP/crotonase"/>
    <property type="match status" value="1"/>
</dbReference>
<dbReference type="InterPro" id="IPR029045">
    <property type="entry name" value="ClpP/crotonase-like_dom_sf"/>
</dbReference>
<dbReference type="InterPro" id="IPR001753">
    <property type="entry name" value="Enoyl-CoA_hydra/iso"/>
</dbReference>
<accession>A0A1G7N8M2</accession>
<dbReference type="GO" id="GO:0006635">
    <property type="term" value="P:fatty acid beta-oxidation"/>
    <property type="evidence" value="ECO:0007669"/>
    <property type="project" value="TreeGrafter"/>
</dbReference>
<sequence>MVTVDTNYVDVDAEAEIVTVELARPEKLNALLPEMVEALSAVFADLADDTGRGVLLTGRGDVTCAGMDTEIVSGDYEAEHADLDATLQRLYGQIADHPGPVAMAGRGALVGAGAVLSLSCEFLVLGAETTFAAPEVSYGIASARSAALLPELVGRRVAAEMLLTGEALDPGRAETLGLANAVVPESAVEERARDLLETVGEHDAGTVAEIVDLLGADP</sequence>
<dbReference type="CDD" id="cd06558">
    <property type="entry name" value="crotonase-like"/>
    <property type="match status" value="1"/>
</dbReference>
<reference evidence="2" key="1">
    <citation type="submission" date="2016-10" db="EMBL/GenBank/DDBJ databases">
        <authorList>
            <person name="Varghese N."/>
            <person name="Submissions S."/>
        </authorList>
    </citation>
    <scope>NUCLEOTIDE SEQUENCE [LARGE SCALE GENOMIC DNA]</scope>
    <source>
        <strain evidence="2">IBRC-M 10760</strain>
    </source>
</reference>
<evidence type="ECO:0000313" key="1">
    <source>
        <dbReference type="EMBL" id="SDF70312.1"/>
    </source>
</evidence>
<evidence type="ECO:0000313" key="2">
    <source>
        <dbReference type="Proteomes" id="UP000199076"/>
    </source>
</evidence>
<dbReference type="PANTHER" id="PTHR11941">
    <property type="entry name" value="ENOYL-COA HYDRATASE-RELATED"/>
    <property type="match status" value="1"/>
</dbReference>
<dbReference type="PANTHER" id="PTHR11941:SF54">
    <property type="entry name" value="ENOYL-COA HYDRATASE, MITOCHONDRIAL"/>
    <property type="match status" value="1"/>
</dbReference>
<dbReference type="AlphaFoldDB" id="A0A1G7N8M2"/>
<dbReference type="Pfam" id="PF00378">
    <property type="entry name" value="ECH_1"/>
    <property type="match status" value="1"/>
</dbReference>